<dbReference type="PANTHER" id="PTHR10709:SF2">
    <property type="entry name" value="ACTIN-RELATED PROTEIN 2_3 COMPLEX SUBUNIT"/>
    <property type="match status" value="1"/>
</dbReference>
<keyword evidence="5" id="KW-0677">Repeat</keyword>
<keyword evidence="3" id="KW-0963">Cytoplasm</keyword>
<dbReference type="PROSITE" id="PS50082">
    <property type="entry name" value="WD_REPEATS_2"/>
    <property type="match status" value="1"/>
</dbReference>
<dbReference type="Pfam" id="PF00400">
    <property type="entry name" value="WD40"/>
    <property type="match status" value="2"/>
</dbReference>
<name>A0ABP0GPL5_CLALP</name>
<evidence type="ECO:0000256" key="2">
    <source>
        <dbReference type="ARBA" id="ARBA00006260"/>
    </source>
</evidence>
<evidence type="ECO:0000313" key="12">
    <source>
        <dbReference type="Proteomes" id="UP001642483"/>
    </source>
</evidence>
<evidence type="ECO:0000256" key="4">
    <source>
        <dbReference type="ARBA" id="ARBA00022574"/>
    </source>
</evidence>
<evidence type="ECO:0000256" key="5">
    <source>
        <dbReference type="ARBA" id="ARBA00022737"/>
    </source>
</evidence>
<comment type="similarity">
    <text evidence="2">Belongs to the WD repeat ARPC1 family.</text>
</comment>
<comment type="subcellular location">
    <subcellularLocation>
        <location evidence="1">Cytoplasm</location>
        <location evidence="1">Cytoskeleton</location>
    </subcellularLocation>
</comment>
<proteinExistence type="inferred from homology"/>
<comment type="caution">
    <text evidence="11">The sequence shown here is derived from an EMBL/GenBank/DDBJ whole genome shotgun (WGS) entry which is preliminary data.</text>
</comment>
<dbReference type="Proteomes" id="UP001642483">
    <property type="component" value="Unassembled WGS sequence"/>
</dbReference>
<evidence type="ECO:0000256" key="9">
    <source>
        <dbReference type="ARBA" id="ARBA00041789"/>
    </source>
</evidence>
<dbReference type="InterPro" id="IPR001680">
    <property type="entry name" value="WD40_rpt"/>
</dbReference>
<sequence>MQYLEISNTGRRTTKAIYLGEADHLSFKICHFIFVLTDQSPRIFHQQKTSSTTSSNMTDVFNFGVKPIVCHAWNHDRTQVALSPNNNDVQIYEKSGRKWNLIHTLSEHTLNVTGIDWAPKTNRIVTCGADRNAYVWQLKDGVWCQELVILRINRAATCVRWSPEEDKFAVGSSSRMISVCYFEADNNWWVSKHIKKPIRSTIVSLDWHPNNVLLAAGCCDYKAYVFSAYIREINPKPGPTVWGKKMTFGMLMQEFAMPCTGWVHGVAFSPSGDRLAMVSHGSIVSVAAGGKELVSLRTEHLPFNSCLWLTEQSMVAGGHDCNPMLFNVDGGCDSVKFVCKMDQPPKDGGAGRTVSAMSMFKMMDKKGAVEATGTEVETKHKNAIIQIRQFAVNKFSTCGKDGNVVVWDGKSLESAIAEMKIV</sequence>
<keyword evidence="12" id="KW-1185">Reference proteome</keyword>
<keyword evidence="7" id="KW-0206">Cytoskeleton</keyword>
<dbReference type="InterPro" id="IPR017383">
    <property type="entry name" value="ARPC1"/>
</dbReference>
<evidence type="ECO:0000256" key="8">
    <source>
        <dbReference type="ARBA" id="ARBA00041244"/>
    </source>
</evidence>
<reference evidence="11 12" key="1">
    <citation type="submission" date="2024-02" db="EMBL/GenBank/DDBJ databases">
        <authorList>
            <person name="Daric V."/>
            <person name="Darras S."/>
        </authorList>
    </citation>
    <scope>NUCLEOTIDE SEQUENCE [LARGE SCALE GENOMIC DNA]</scope>
</reference>
<evidence type="ECO:0000256" key="1">
    <source>
        <dbReference type="ARBA" id="ARBA00004245"/>
    </source>
</evidence>
<feature type="repeat" description="WD" evidence="10">
    <location>
        <begin position="105"/>
        <end position="141"/>
    </location>
</feature>
<dbReference type="InterPro" id="IPR015943">
    <property type="entry name" value="WD40/YVTN_repeat-like_dom_sf"/>
</dbReference>
<evidence type="ECO:0000256" key="10">
    <source>
        <dbReference type="PROSITE-ProRule" id="PRU00221"/>
    </source>
</evidence>
<dbReference type="PANTHER" id="PTHR10709">
    <property type="entry name" value="ACTIN-RELATED PROTEIN 2/3 COMPLEX SUBUNIT 1"/>
    <property type="match status" value="1"/>
</dbReference>
<dbReference type="PROSITE" id="PS50294">
    <property type="entry name" value="WD_REPEATS_REGION"/>
    <property type="match status" value="1"/>
</dbReference>
<dbReference type="EMBL" id="CAWYQH010000130">
    <property type="protein sequence ID" value="CAK8693268.1"/>
    <property type="molecule type" value="Genomic_DNA"/>
</dbReference>
<dbReference type="PIRSF" id="PIRSF038093">
    <property type="entry name" value="ARP2/3_su1"/>
    <property type="match status" value="1"/>
</dbReference>
<keyword evidence="6" id="KW-0009">Actin-binding</keyword>
<dbReference type="SMART" id="SM00320">
    <property type="entry name" value="WD40"/>
    <property type="match status" value="6"/>
</dbReference>
<organism evidence="11 12">
    <name type="scientific">Clavelina lepadiformis</name>
    <name type="common">Light-bulb sea squirt</name>
    <name type="synonym">Ascidia lepadiformis</name>
    <dbReference type="NCBI Taxonomy" id="159417"/>
    <lineage>
        <taxon>Eukaryota</taxon>
        <taxon>Metazoa</taxon>
        <taxon>Chordata</taxon>
        <taxon>Tunicata</taxon>
        <taxon>Ascidiacea</taxon>
        <taxon>Aplousobranchia</taxon>
        <taxon>Clavelinidae</taxon>
        <taxon>Clavelina</taxon>
    </lineage>
</organism>
<gene>
    <name evidence="11" type="ORF">CVLEPA_LOCUS26569</name>
</gene>
<evidence type="ECO:0000256" key="7">
    <source>
        <dbReference type="ARBA" id="ARBA00023212"/>
    </source>
</evidence>
<dbReference type="InterPro" id="IPR036322">
    <property type="entry name" value="WD40_repeat_dom_sf"/>
</dbReference>
<keyword evidence="4 10" id="KW-0853">WD repeat</keyword>
<dbReference type="Gene3D" id="2.130.10.10">
    <property type="entry name" value="YVTN repeat-like/Quinoprotein amine dehydrogenase"/>
    <property type="match status" value="1"/>
</dbReference>
<evidence type="ECO:0000256" key="3">
    <source>
        <dbReference type="ARBA" id="ARBA00022490"/>
    </source>
</evidence>
<evidence type="ECO:0000313" key="11">
    <source>
        <dbReference type="EMBL" id="CAK8693268.1"/>
    </source>
</evidence>
<evidence type="ECO:0000256" key="6">
    <source>
        <dbReference type="ARBA" id="ARBA00023203"/>
    </source>
</evidence>
<dbReference type="SUPFAM" id="SSF50978">
    <property type="entry name" value="WD40 repeat-like"/>
    <property type="match status" value="1"/>
</dbReference>
<accession>A0ABP0GPL5</accession>
<protein>
    <recommendedName>
        <fullName evidence="8">Arp2/3 complex 41 kDa subunit</fullName>
    </recommendedName>
    <alternativeName>
        <fullName evidence="9">p41-ARC</fullName>
    </alternativeName>
</protein>